<keyword evidence="3" id="KW-0175">Coiled coil</keyword>
<evidence type="ECO:0000256" key="6">
    <source>
        <dbReference type="ARBA" id="ARBA00023242"/>
    </source>
</evidence>
<evidence type="ECO:0000259" key="8">
    <source>
        <dbReference type="PROSITE" id="PS51519"/>
    </source>
</evidence>
<protein>
    <recommendedName>
        <fullName evidence="11">RWP-RK domain-containing protein</fullName>
    </recommendedName>
</protein>
<evidence type="ECO:0000256" key="2">
    <source>
        <dbReference type="ARBA" id="ARBA00023015"/>
    </source>
</evidence>
<organism evidence="10">
    <name type="scientific">Selaginella moellendorffii</name>
    <name type="common">Spikemoss</name>
    <dbReference type="NCBI Taxonomy" id="88036"/>
    <lineage>
        <taxon>Eukaryota</taxon>
        <taxon>Viridiplantae</taxon>
        <taxon>Streptophyta</taxon>
        <taxon>Embryophyta</taxon>
        <taxon>Tracheophyta</taxon>
        <taxon>Lycopodiopsida</taxon>
        <taxon>Selaginellales</taxon>
        <taxon>Selaginellaceae</taxon>
        <taxon>Selaginella</taxon>
    </lineage>
</organism>
<keyword evidence="10" id="KW-1185">Reference proteome</keyword>
<evidence type="ECO:0000256" key="1">
    <source>
        <dbReference type="ARBA" id="ARBA00004049"/>
    </source>
</evidence>
<dbReference type="InParanoid" id="D8RR43"/>
<sequence>THHLILSDLSAYFHLSIVDAAKKLGVSQTTLKKACRKFGLKRWPGRKVDQLELISLT</sequence>
<evidence type="ECO:0000313" key="9">
    <source>
        <dbReference type="EMBL" id="EFJ25331.1"/>
    </source>
</evidence>
<dbReference type="PANTHER" id="PTHR46373">
    <property type="entry name" value="PROTEIN RKD4"/>
    <property type="match status" value="1"/>
</dbReference>
<evidence type="ECO:0000259" key="7">
    <source>
        <dbReference type="PROSITE" id="PS51071"/>
    </source>
</evidence>
<feature type="domain" description="HTH rpiR-type" evidence="7">
    <location>
        <begin position="1"/>
        <end position="57"/>
    </location>
</feature>
<name>D8RR43_SELML</name>
<dbReference type="Gene3D" id="1.10.10.10">
    <property type="entry name" value="Winged helix-like DNA-binding domain superfamily/Winged helix DNA-binding domain"/>
    <property type="match status" value="1"/>
</dbReference>
<dbReference type="Pfam" id="PF02042">
    <property type="entry name" value="RWP-RK"/>
    <property type="match status" value="1"/>
</dbReference>
<dbReference type="PANTHER" id="PTHR46373:SF31">
    <property type="entry name" value="RWP-RK DOMAIN-CONTAINING PROTEIN"/>
    <property type="match status" value="1"/>
</dbReference>
<dbReference type="InterPro" id="IPR003035">
    <property type="entry name" value="RWP-RK_dom"/>
</dbReference>
<dbReference type="EMBL" id="GL377587">
    <property type="protein sequence ID" value="EFJ25331.1"/>
    <property type="molecule type" value="Genomic_DNA"/>
</dbReference>
<dbReference type="SUPFAM" id="SSF46689">
    <property type="entry name" value="Homeodomain-like"/>
    <property type="match status" value="1"/>
</dbReference>
<accession>D8RR43</accession>
<keyword evidence="4" id="KW-0238">DNA-binding</keyword>
<keyword evidence="6" id="KW-0539">Nucleus</keyword>
<dbReference type="PROSITE" id="PS51519">
    <property type="entry name" value="RWP_RK"/>
    <property type="match status" value="1"/>
</dbReference>
<dbReference type="GO" id="GO:0003700">
    <property type="term" value="F:DNA-binding transcription factor activity"/>
    <property type="evidence" value="ECO:0007669"/>
    <property type="project" value="InterPro"/>
</dbReference>
<dbReference type="InterPro" id="IPR036388">
    <property type="entry name" value="WH-like_DNA-bd_sf"/>
</dbReference>
<keyword evidence="5" id="KW-0804">Transcription</keyword>
<dbReference type="AlphaFoldDB" id="D8RR43"/>
<dbReference type="InterPro" id="IPR009057">
    <property type="entry name" value="Homeodomain-like_sf"/>
</dbReference>
<dbReference type="HOGENOM" id="CLU_204277_0_0_1"/>
<dbReference type="KEGG" id="smo:SELMODRAFT_99671"/>
<feature type="domain" description="RWP-RK" evidence="8">
    <location>
        <begin position="1"/>
        <end position="57"/>
    </location>
</feature>
<evidence type="ECO:0008006" key="11">
    <source>
        <dbReference type="Google" id="ProtNLM"/>
    </source>
</evidence>
<keyword evidence="2" id="KW-0805">Transcription regulation</keyword>
<evidence type="ECO:0000256" key="5">
    <source>
        <dbReference type="ARBA" id="ARBA00023163"/>
    </source>
</evidence>
<gene>
    <name evidence="9" type="ORF">SELMODRAFT_99671</name>
</gene>
<proteinExistence type="predicted"/>
<evidence type="ECO:0000256" key="4">
    <source>
        <dbReference type="ARBA" id="ARBA00023125"/>
    </source>
</evidence>
<dbReference type="InterPro" id="IPR000281">
    <property type="entry name" value="HTH_RpiR"/>
</dbReference>
<evidence type="ECO:0000313" key="10">
    <source>
        <dbReference type="Proteomes" id="UP000001514"/>
    </source>
</evidence>
<dbReference type="InterPro" id="IPR044607">
    <property type="entry name" value="RKD-like"/>
</dbReference>
<dbReference type="Proteomes" id="UP000001514">
    <property type="component" value="Unassembled WGS sequence"/>
</dbReference>
<reference evidence="9 10" key="1">
    <citation type="journal article" date="2011" name="Science">
        <title>The Selaginella genome identifies genetic changes associated with the evolution of vascular plants.</title>
        <authorList>
            <person name="Banks J.A."/>
            <person name="Nishiyama T."/>
            <person name="Hasebe M."/>
            <person name="Bowman J.L."/>
            <person name="Gribskov M."/>
            <person name="dePamphilis C."/>
            <person name="Albert V.A."/>
            <person name="Aono N."/>
            <person name="Aoyama T."/>
            <person name="Ambrose B.A."/>
            <person name="Ashton N.W."/>
            <person name="Axtell M.J."/>
            <person name="Barker E."/>
            <person name="Barker M.S."/>
            <person name="Bennetzen J.L."/>
            <person name="Bonawitz N.D."/>
            <person name="Chapple C."/>
            <person name="Cheng C."/>
            <person name="Correa L.G."/>
            <person name="Dacre M."/>
            <person name="DeBarry J."/>
            <person name="Dreyer I."/>
            <person name="Elias M."/>
            <person name="Engstrom E.M."/>
            <person name="Estelle M."/>
            <person name="Feng L."/>
            <person name="Finet C."/>
            <person name="Floyd S.K."/>
            <person name="Frommer W.B."/>
            <person name="Fujita T."/>
            <person name="Gramzow L."/>
            <person name="Gutensohn M."/>
            <person name="Harholt J."/>
            <person name="Hattori M."/>
            <person name="Heyl A."/>
            <person name="Hirai T."/>
            <person name="Hiwatashi Y."/>
            <person name="Ishikawa M."/>
            <person name="Iwata M."/>
            <person name="Karol K.G."/>
            <person name="Koehler B."/>
            <person name="Kolukisaoglu U."/>
            <person name="Kubo M."/>
            <person name="Kurata T."/>
            <person name="Lalonde S."/>
            <person name="Li K."/>
            <person name="Li Y."/>
            <person name="Litt A."/>
            <person name="Lyons E."/>
            <person name="Manning G."/>
            <person name="Maruyama T."/>
            <person name="Michael T.P."/>
            <person name="Mikami K."/>
            <person name="Miyazaki S."/>
            <person name="Morinaga S."/>
            <person name="Murata T."/>
            <person name="Mueller-Roeber B."/>
            <person name="Nelson D.R."/>
            <person name="Obara M."/>
            <person name="Oguri Y."/>
            <person name="Olmstead R.G."/>
            <person name="Onodera N."/>
            <person name="Petersen B.L."/>
            <person name="Pils B."/>
            <person name="Prigge M."/>
            <person name="Rensing S.A."/>
            <person name="Riano-Pachon D.M."/>
            <person name="Roberts A.W."/>
            <person name="Sato Y."/>
            <person name="Scheller H.V."/>
            <person name="Schulz B."/>
            <person name="Schulz C."/>
            <person name="Shakirov E.V."/>
            <person name="Shibagaki N."/>
            <person name="Shinohara N."/>
            <person name="Shippen D.E."/>
            <person name="Soerensen I."/>
            <person name="Sotooka R."/>
            <person name="Sugimoto N."/>
            <person name="Sugita M."/>
            <person name="Sumikawa N."/>
            <person name="Tanurdzic M."/>
            <person name="Theissen G."/>
            <person name="Ulvskov P."/>
            <person name="Wakazuki S."/>
            <person name="Weng J.K."/>
            <person name="Willats W.W."/>
            <person name="Wipf D."/>
            <person name="Wolf P.G."/>
            <person name="Yang L."/>
            <person name="Zimmer A.D."/>
            <person name="Zhu Q."/>
            <person name="Mitros T."/>
            <person name="Hellsten U."/>
            <person name="Loque D."/>
            <person name="Otillar R."/>
            <person name="Salamov A."/>
            <person name="Schmutz J."/>
            <person name="Shapiro H."/>
            <person name="Lindquist E."/>
            <person name="Lucas S."/>
            <person name="Rokhsar D."/>
            <person name="Grigoriev I.V."/>
        </authorList>
    </citation>
    <scope>NUCLEOTIDE SEQUENCE [LARGE SCALE GENOMIC DNA]</scope>
</reference>
<feature type="non-terminal residue" evidence="9">
    <location>
        <position position="1"/>
    </location>
</feature>
<dbReference type="eggNOG" id="ENOG502SV9C">
    <property type="taxonomic scope" value="Eukaryota"/>
</dbReference>
<dbReference type="GO" id="GO:0003677">
    <property type="term" value="F:DNA binding"/>
    <property type="evidence" value="ECO:0007669"/>
    <property type="project" value="UniProtKB-KW"/>
</dbReference>
<comment type="function">
    <text evidence="1">Putative transcription factor.</text>
</comment>
<dbReference type="PROSITE" id="PS51071">
    <property type="entry name" value="HTH_RPIR"/>
    <property type="match status" value="1"/>
</dbReference>
<dbReference type="Gramene" id="EFJ25331">
    <property type="protein sequence ID" value="EFJ25331"/>
    <property type="gene ID" value="SELMODRAFT_99671"/>
</dbReference>
<evidence type="ECO:0000256" key="3">
    <source>
        <dbReference type="ARBA" id="ARBA00023054"/>
    </source>
</evidence>